<dbReference type="Proteomes" id="UP000187203">
    <property type="component" value="Unassembled WGS sequence"/>
</dbReference>
<feature type="region of interest" description="Disordered" evidence="1">
    <location>
        <begin position="87"/>
        <end position="125"/>
    </location>
</feature>
<sequence length="145" mass="16215">MEPPLVTLTPPSSFDHRRSQCFLLLHRRLLRGLKSVNLDLHRSQGFNDLLHLDLLLHHRPLEFDKMFPSEDTDLVCQNYNTESISVNVESSSAQTPLRVSPNDVETSSAVPNNATPSSSKPPIVLSSTAESTYTFGVEDEEEVLN</sequence>
<accession>A0A1R3GXT5</accession>
<keyword evidence="3" id="KW-1185">Reference proteome</keyword>
<name>A0A1R3GXT5_9ROSI</name>
<organism evidence="2 3">
    <name type="scientific">Corchorus olitorius</name>
    <dbReference type="NCBI Taxonomy" id="93759"/>
    <lineage>
        <taxon>Eukaryota</taxon>
        <taxon>Viridiplantae</taxon>
        <taxon>Streptophyta</taxon>
        <taxon>Embryophyta</taxon>
        <taxon>Tracheophyta</taxon>
        <taxon>Spermatophyta</taxon>
        <taxon>Magnoliopsida</taxon>
        <taxon>eudicotyledons</taxon>
        <taxon>Gunneridae</taxon>
        <taxon>Pentapetalae</taxon>
        <taxon>rosids</taxon>
        <taxon>malvids</taxon>
        <taxon>Malvales</taxon>
        <taxon>Malvaceae</taxon>
        <taxon>Grewioideae</taxon>
        <taxon>Apeibeae</taxon>
        <taxon>Corchorus</taxon>
    </lineage>
</organism>
<proteinExistence type="predicted"/>
<protein>
    <submittedName>
        <fullName evidence="2">Isocitrate dehydrogenase (NADP(+))</fullName>
    </submittedName>
</protein>
<evidence type="ECO:0000313" key="3">
    <source>
        <dbReference type="Proteomes" id="UP000187203"/>
    </source>
</evidence>
<comment type="caution">
    <text evidence="2">The sequence shown here is derived from an EMBL/GenBank/DDBJ whole genome shotgun (WGS) entry which is preliminary data.</text>
</comment>
<gene>
    <name evidence="2" type="ORF">COLO4_32858</name>
</gene>
<evidence type="ECO:0000256" key="1">
    <source>
        <dbReference type="SAM" id="MobiDB-lite"/>
    </source>
</evidence>
<dbReference type="AlphaFoldDB" id="A0A1R3GXT5"/>
<dbReference type="EMBL" id="AWUE01021264">
    <property type="protein sequence ID" value="OMO62857.1"/>
    <property type="molecule type" value="Genomic_DNA"/>
</dbReference>
<reference evidence="3" key="1">
    <citation type="submission" date="2013-09" db="EMBL/GenBank/DDBJ databases">
        <title>Corchorus olitorius genome sequencing.</title>
        <authorList>
            <person name="Alam M."/>
            <person name="Haque M.S."/>
            <person name="Islam M.S."/>
            <person name="Emdad E.M."/>
            <person name="Islam M.M."/>
            <person name="Ahmed B."/>
            <person name="Halim A."/>
            <person name="Hossen Q.M.M."/>
            <person name="Hossain M.Z."/>
            <person name="Ahmed R."/>
            <person name="Khan M.M."/>
            <person name="Islam R."/>
            <person name="Rashid M.M."/>
            <person name="Khan S.A."/>
            <person name="Rahman M.S."/>
            <person name="Alam M."/>
            <person name="Yahiya A.S."/>
            <person name="Khan M.S."/>
            <person name="Azam M.S."/>
            <person name="Haque T."/>
            <person name="Lashkar M.Z.H."/>
            <person name="Akhand A.I."/>
            <person name="Morshed G."/>
            <person name="Roy S."/>
            <person name="Uddin K.S."/>
            <person name="Rabeya T."/>
            <person name="Hossain A.S."/>
            <person name="Chowdhury A."/>
            <person name="Snigdha A.R."/>
            <person name="Mortoza M.S."/>
            <person name="Matin S.A."/>
            <person name="Hoque S.M.E."/>
            <person name="Islam M.K."/>
            <person name="Roy D.K."/>
            <person name="Haider R."/>
            <person name="Moosa M.M."/>
            <person name="Elias S.M."/>
            <person name="Hasan A.M."/>
            <person name="Jahan S."/>
            <person name="Shafiuddin M."/>
            <person name="Mahmood N."/>
            <person name="Shommy N.S."/>
        </authorList>
    </citation>
    <scope>NUCLEOTIDE SEQUENCE [LARGE SCALE GENOMIC DNA]</scope>
    <source>
        <strain evidence="3">cv. O-4</strain>
    </source>
</reference>
<evidence type="ECO:0000313" key="2">
    <source>
        <dbReference type="EMBL" id="OMO62857.1"/>
    </source>
</evidence>